<dbReference type="PANTHER" id="PTHR13056:SF0">
    <property type="entry name" value="VACUOLAR FUSION PROTEIN CCZ1 HOMOLOG-RELATED"/>
    <property type="match status" value="1"/>
</dbReference>
<name>A0A8R1DQP8_CAEJA</name>
<evidence type="ECO:0000313" key="5">
    <source>
        <dbReference type="Proteomes" id="UP000005237"/>
    </source>
</evidence>
<dbReference type="GO" id="GO:0016192">
    <property type="term" value="P:vesicle-mediated transport"/>
    <property type="evidence" value="ECO:0007669"/>
    <property type="project" value="InterPro"/>
</dbReference>
<dbReference type="Proteomes" id="UP000005237">
    <property type="component" value="Unassembled WGS sequence"/>
</dbReference>
<evidence type="ECO:0000259" key="3">
    <source>
        <dbReference type="Pfam" id="PF19031"/>
    </source>
</evidence>
<feature type="region of interest" description="Disordered" evidence="2">
    <location>
        <begin position="199"/>
        <end position="218"/>
    </location>
</feature>
<keyword evidence="5" id="KW-1185">Reference proteome</keyword>
<evidence type="ECO:0000256" key="1">
    <source>
        <dbReference type="ARBA" id="ARBA00005352"/>
    </source>
</evidence>
<evidence type="ECO:0000313" key="4">
    <source>
        <dbReference type="EnsemblMetazoa" id="CJA08402b.1"/>
    </source>
</evidence>
<organism evidence="4 5">
    <name type="scientific">Caenorhabditis japonica</name>
    <dbReference type="NCBI Taxonomy" id="281687"/>
    <lineage>
        <taxon>Eukaryota</taxon>
        <taxon>Metazoa</taxon>
        <taxon>Ecdysozoa</taxon>
        <taxon>Nematoda</taxon>
        <taxon>Chromadorea</taxon>
        <taxon>Rhabditida</taxon>
        <taxon>Rhabditina</taxon>
        <taxon>Rhabditomorpha</taxon>
        <taxon>Rhabditoidea</taxon>
        <taxon>Rhabditidae</taxon>
        <taxon>Peloderinae</taxon>
        <taxon>Caenorhabditis</taxon>
    </lineage>
</organism>
<dbReference type="InterPro" id="IPR043987">
    <property type="entry name" value="CCZ1/INTU/HSP4_longin_1"/>
</dbReference>
<accession>A0A8R1DQP8</accession>
<proteinExistence type="inferred from homology"/>
<reference evidence="5" key="1">
    <citation type="submission" date="2010-08" db="EMBL/GenBank/DDBJ databases">
        <authorList>
            <consortium name="Caenorhabditis japonica Sequencing Consortium"/>
            <person name="Wilson R.K."/>
        </authorList>
    </citation>
    <scope>NUCLEOTIDE SEQUENCE [LARGE SCALE GENOMIC DNA]</scope>
    <source>
        <strain evidence="5">DF5081</strain>
    </source>
</reference>
<reference evidence="4" key="2">
    <citation type="submission" date="2022-06" db="UniProtKB">
        <authorList>
            <consortium name="EnsemblMetazoa"/>
        </authorList>
    </citation>
    <scope>IDENTIFICATION</scope>
    <source>
        <strain evidence="4">DF5081</strain>
    </source>
</reference>
<dbReference type="EnsemblMetazoa" id="CJA08402b.1">
    <property type="protein sequence ID" value="CJA08402b.1"/>
    <property type="gene ID" value="WBGene00127606"/>
</dbReference>
<sequence length="235" mass="27607">MESIANPLYFLPNWTSNPPSGSNVVRFIDVLEFFFVASPGQKEGDEHKRVLYFHPKGEQFERQTEITGFAEAVVNFTENFLSSGKRENCIKLNDDDDFDYRTVSTQRTEHVYIQTEDQQFILGVSLSKQLSHVSDYPLFQPAIRSILCDAYKMFRMFFGTFSSFIQFISDRKSEFRRKSELRRKSERELEISEFRRKFGNGNEKLGIPSEHRKRKLQNRKLPTELGREIFISEKA</sequence>
<feature type="domain" description="CCZ1/INTU/HSP4 first Longin" evidence="3">
    <location>
        <begin position="32"/>
        <end position="159"/>
    </location>
</feature>
<comment type="similarity">
    <text evidence="1">Belongs to the CCZ1 family.</text>
</comment>
<evidence type="ECO:0000256" key="2">
    <source>
        <dbReference type="SAM" id="MobiDB-lite"/>
    </source>
</evidence>
<protein>
    <submittedName>
        <fullName evidence="4">Intu_longin_1 domain-containing protein</fullName>
    </submittedName>
</protein>
<dbReference type="InterPro" id="IPR013176">
    <property type="entry name" value="Ccz1"/>
</dbReference>
<dbReference type="AlphaFoldDB" id="A0A8R1DQP8"/>
<dbReference type="PANTHER" id="PTHR13056">
    <property type="entry name" value="VACUOLAR FUSION PROTEIN CCZ1 HOMOLOG-RELATED"/>
    <property type="match status" value="1"/>
</dbReference>
<dbReference type="Pfam" id="PF19031">
    <property type="entry name" value="Intu_longin_1"/>
    <property type="match status" value="1"/>
</dbReference>
<dbReference type="GO" id="GO:0035658">
    <property type="term" value="C:Mon1-Ccz1 complex"/>
    <property type="evidence" value="ECO:0007669"/>
    <property type="project" value="InterPro"/>
</dbReference>